<dbReference type="Gene3D" id="3.30.450.40">
    <property type="match status" value="1"/>
</dbReference>
<keyword evidence="1" id="KW-0129">CBS domain</keyword>
<dbReference type="InterPro" id="IPR013655">
    <property type="entry name" value="PAS_fold_3"/>
</dbReference>
<feature type="domain" description="PAS" evidence="3">
    <location>
        <begin position="347"/>
        <end position="417"/>
    </location>
</feature>
<dbReference type="PROSITE" id="PS51371">
    <property type="entry name" value="CBS"/>
    <property type="match status" value="4"/>
</dbReference>
<dbReference type="InterPro" id="IPR029787">
    <property type="entry name" value="Nucleotide_cyclase"/>
</dbReference>
<proteinExistence type="predicted"/>
<organism evidence="7 8">
    <name type="scientific">Zarconia navalis LEGE 11467</name>
    <dbReference type="NCBI Taxonomy" id="1828826"/>
    <lineage>
        <taxon>Bacteria</taxon>
        <taxon>Bacillati</taxon>
        <taxon>Cyanobacteriota</taxon>
        <taxon>Cyanophyceae</taxon>
        <taxon>Oscillatoriophycideae</taxon>
        <taxon>Oscillatoriales</taxon>
        <taxon>Oscillatoriales incertae sedis</taxon>
        <taxon>Zarconia</taxon>
        <taxon>Zarconia navalis</taxon>
    </lineage>
</organism>
<dbReference type="Proteomes" id="UP000621799">
    <property type="component" value="Unassembled WGS sequence"/>
</dbReference>
<dbReference type="FunFam" id="3.30.70.270:FF:000001">
    <property type="entry name" value="Diguanylate cyclase domain protein"/>
    <property type="match status" value="1"/>
</dbReference>
<keyword evidence="2" id="KW-0175">Coiled coil</keyword>
<dbReference type="NCBIfam" id="TIGR00229">
    <property type="entry name" value="sensory_box"/>
    <property type="match status" value="4"/>
</dbReference>
<gene>
    <name evidence="7" type="ORF">IQ235_01485</name>
</gene>
<dbReference type="InterPro" id="IPR001610">
    <property type="entry name" value="PAC"/>
</dbReference>
<evidence type="ECO:0000313" key="7">
    <source>
        <dbReference type="EMBL" id="MBE9039466.1"/>
    </source>
</evidence>
<evidence type="ECO:0000256" key="2">
    <source>
        <dbReference type="SAM" id="Coils"/>
    </source>
</evidence>
<dbReference type="InterPro" id="IPR000014">
    <property type="entry name" value="PAS"/>
</dbReference>
<feature type="coiled-coil region" evidence="2">
    <location>
        <begin position="291"/>
        <end position="333"/>
    </location>
</feature>
<dbReference type="SUPFAM" id="SSF54631">
    <property type="entry name" value="CBS-domain pair"/>
    <property type="match status" value="2"/>
</dbReference>
<feature type="domain" description="PAS" evidence="3">
    <location>
        <begin position="721"/>
        <end position="790"/>
    </location>
</feature>
<dbReference type="InterPro" id="IPR029016">
    <property type="entry name" value="GAF-like_dom_sf"/>
</dbReference>
<dbReference type="InterPro" id="IPR000700">
    <property type="entry name" value="PAS-assoc_C"/>
</dbReference>
<dbReference type="SUPFAM" id="SSF55781">
    <property type="entry name" value="GAF domain-like"/>
    <property type="match status" value="1"/>
</dbReference>
<feature type="domain" description="CBS" evidence="6">
    <location>
        <begin position="10"/>
        <end position="86"/>
    </location>
</feature>
<dbReference type="AlphaFoldDB" id="A0A928VWD4"/>
<feature type="domain" description="CBS" evidence="6">
    <location>
        <begin position="95"/>
        <end position="153"/>
    </location>
</feature>
<dbReference type="SMART" id="SM00116">
    <property type="entry name" value="CBS"/>
    <property type="match status" value="4"/>
</dbReference>
<evidence type="ECO:0000256" key="1">
    <source>
        <dbReference type="PROSITE-ProRule" id="PRU00703"/>
    </source>
</evidence>
<dbReference type="PROSITE" id="PS50887">
    <property type="entry name" value="GGDEF"/>
    <property type="match status" value="1"/>
</dbReference>
<keyword evidence="8" id="KW-1185">Reference proteome</keyword>
<dbReference type="SMART" id="SM00267">
    <property type="entry name" value="GGDEF"/>
    <property type="match status" value="1"/>
</dbReference>
<dbReference type="Pfam" id="PF08447">
    <property type="entry name" value="PAS_3"/>
    <property type="match status" value="2"/>
</dbReference>
<evidence type="ECO:0000313" key="8">
    <source>
        <dbReference type="Proteomes" id="UP000621799"/>
    </source>
</evidence>
<feature type="domain" description="GGDEF" evidence="5">
    <location>
        <begin position="1060"/>
        <end position="1191"/>
    </location>
</feature>
<dbReference type="Gene3D" id="3.30.70.270">
    <property type="match status" value="1"/>
</dbReference>
<feature type="domain" description="CBS" evidence="6">
    <location>
        <begin position="162"/>
        <end position="223"/>
    </location>
</feature>
<dbReference type="InterPro" id="IPR003018">
    <property type="entry name" value="GAF"/>
</dbReference>
<feature type="domain" description="PAC" evidence="4">
    <location>
        <begin position="800"/>
        <end position="853"/>
    </location>
</feature>
<dbReference type="Gene3D" id="3.30.450.20">
    <property type="entry name" value="PAS domain"/>
    <property type="match status" value="4"/>
</dbReference>
<comment type="caution">
    <text evidence="7">The sequence shown here is derived from an EMBL/GenBank/DDBJ whole genome shotgun (WGS) entry which is preliminary data.</text>
</comment>
<dbReference type="SMART" id="SM00086">
    <property type="entry name" value="PAC"/>
    <property type="match status" value="4"/>
</dbReference>
<dbReference type="Pfam" id="PF00990">
    <property type="entry name" value="GGDEF"/>
    <property type="match status" value="1"/>
</dbReference>
<evidence type="ECO:0000259" key="4">
    <source>
        <dbReference type="PROSITE" id="PS50113"/>
    </source>
</evidence>
<dbReference type="CDD" id="cd01949">
    <property type="entry name" value="GGDEF"/>
    <property type="match status" value="1"/>
</dbReference>
<dbReference type="PANTHER" id="PTHR44757:SF2">
    <property type="entry name" value="BIOFILM ARCHITECTURE MAINTENANCE PROTEIN MBAA"/>
    <property type="match status" value="1"/>
</dbReference>
<dbReference type="NCBIfam" id="TIGR00254">
    <property type="entry name" value="GGDEF"/>
    <property type="match status" value="1"/>
</dbReference>
<feature type="domain" description="CBS" evidence="6">
    <location>
        <begin position="231"/>
        <end position="291"/>
    </location>
</feature>
<dbReference type="InterPro" id="IPR046342">
    <property type="entry name" value="CBS_dom_sf"/>
</dbReference>
<dbReference type="Pfam" id="PF13185">
    <property type="entry name" value="GAF_2"/>
    <property type="match status" value="1"/>
</dbReference>
<dbReference type="InterPro" id="IPR000644">
    <property type="entry name" value="CBS_dom"/>
</dbReference>
<dbReference type="InterPro" id="IPR013656">
    <property type="entry name" value="PAS_4"/>
</dbReference>
<dbReference type="InterPro" id="IPR035965">
    <property type="entry name" value="PAS-like_dom_sf"/>
</dbReference>
<dbReference type="Gene3D" id="3.10.580.10">
    <property type="entry name" value="CBS-domain"/>
    <property type="match status" value="2"/>
</dbReference>
<dbReference type="SUPFAM" id="SSF55785">
    <property type="entry name" value="PYP-like sensor domain (PAS domain)"/>
    <property type="match status" value="4"/>
</dbReference>
<dbReference type="SUPFAM" id="SSF55073">
    <property type="entry name" value="Nucleotide cyclase"/>
    <property type="match status" value="1"/>
</dbReference>
<feature type="domain" description="PAC" evidence="4">
    <location>
        <begin position="544"/>
        <end position="597"/>
    </location>
</feature>
<name>A0A928VWD4_9CYAN</name>
<feature type="domain" description="PAS" evidence="3">
    <location>
        <begin position="474"/>
        <end position="540"/>
    </location>
</feature>
<dbReference type="SMART" id="SM00065">
    <property type="entry name" value="GAF"/>
    <property type="match status" value="1"/>
</dbReference>
<dbReference type="Pfam" id="PF13426">
    <property type="entry name" value="PAS_9"/>
    <property type="match status" value="1"/>
</dbReference>
<dbReference type="RefSeq" id="WP_264319728.1">
    <property type="nucleotide sequence ID" value="NZ_JADEXN010000011.1"/>
</dbReference>
<evidence type="ECO:0000259" key="3">
    <source>
        <dbReference type="PROSITE" id="PS50112"/>
    </source>
</evidence>
<dbReference type="InterPro" id="IPR043128">
    <property type="entry name" value="Rev_trsase/Diguanyl_cyclase"/>
</dbReference>
<protein>
    <submittedName>
        <fullName evidence="7">PAS domain S-box protein</fullName>
    </submittedName>
</protein>
<dbReference type="PROSITE" id="PS50112">
    <property type="entry name" value="PAS"/>
    <property type="match status" value="3"/>
</dbReference>
<dbReference type="Pfam" id="PF08448">
    <property type="entry name" value="PAS_4"/>
    <property type="match status" value="1"/>
</dbReference>
<feature type="domain" description="PAC" evidence="4">
    <location>
        <begin position="421"/>
        <end position="473"/>
    </location>
</feature>
<accession>A0A928VWD4</accession>
<dbReference type="InterPro" id="IPR052155">
    <property type="entry name" value="Biofilm_reg_signaling"/>
</dbReference>
<reference evidence="7" key="1">
    <citation type="submission" date="2020-10" db="EMBL/GenBank/DDBJ databases">
        <authorList>
            <person name="Castelo-Branco R."/>
            <person name="Eusebio N."/>
            <person name="Adriana R."/>
            <person name="Vieira A."/>
            <person name="Brugerolle De Fraissinette N."/>
            <person name="Rezende De Castro R."/>
            <person name="Schneider M.P."/>
            <person name="Vasconcelos V."/>
            <person name="Leao P.N."/>
        </authorList>
    </citation>
    <scope>NUCLEOTIDE SEQUENCE</scope>
    <source>
        <strain evidence="7">LEGE 11467</strain>
    </source>
</reference>
<dbReference type="InterPro" id="IPR000160">
    <property type="entry name" value="GGDEF_dom"/>
</dbReference>
<evidence type="ECO:0000259" key="6">
    <source>
        <dbReference type="PROSITE" id="PS51371"/>
    </source>
</evidence>
<dbReference type="EMBL" id="JADEXN010000011">
    <property type="protein sequence ID" value="MBE9039466.1"/>
    <property type="molecule type" value="Genomic_DNA"/>
</dbReference>
<feature type="domain" description="PAC" evidence="4">
    <location>
        <begin position="662"/>
        <end position="720"/>
    </location>
</feature>
<dbReference type="PROSITE" id="PS50113">
    <property type="entry name" value="PAC"/>
    <property type="match status" value="4"/>
</dbReference>
<sequence>MSTVSVEAAIDPHTITVPPDISVKEAIARMSPIRISCSRSSNGVFPQRDRAEETRASYVCVVEGERLLGLLTEREILRCFTQDTNLEKLSVSEVVDRHFVALDESTYRDLFCTINLLYHHRLRHLPIVTEGGKLRGVVTSDGICNVLKSLNPFEWRRVEEVMSSPVLGADGTASVWEVTQLVAQHRVSCVAIESSTNGNGRSHSLGVVTEANIVQFLNLGLDARAVPIQTISSALPNILRPGDRLQRAYEQMQQHQVRQSLVFDGQDELIGIVTERDLIRSLAPMELYNTVDFLHRQVHSLQAEKAALLERHNQELEQEDDKFSLLNERLQHEIEERQLAQAAQRASEELAGATFDRAAVSMFHARLDGQIVRANGQCCNLLGYAPPQLQGRSLFELLHPDDPPLNPKWLDPLLEGKRAKAFKELRFLHSTGSELWIELNLSVVSRATGEPDYLIGAIEDISDRKYGEALLQDCEERFHAIFEQAAVGMEICTLEGRFFRLNQKFCDIVGYNRIELLEYITHPDDLQKSQESMRQLLDGEIPHYLMEKRYICKDGSSVWVSVMLSLMRESTTGEPKYFIGIVQDIDARKRAEVALKESERRFRSMFESHKSIMLLIEPDYGAIIDANQAAESFYGQTQERLCRLTIFDLHHLSRQQVEQEMKQAKLELQNSFVVPHKTSRGEVRWVEGFSSPIEYHGKQLLFSILHDITDRKQAEEALRESQRFVQQIADSTPNILYIYDLLDCRHIYVNHEIITILGYTPEEFQNIDTQTLKEVIYPEDYPRFLSHIQKFDIAKIEDVFELEFRMKHANGQWRWLYRKDTLFNRNTDGKAQQILGTATDITERKQMEDRLQHANQELQGSVNQLQLWNYEMRLLGKMSDFLQACLTVEEAYSAISDLLQPLFPNCSGGVFVLEPSSNMVEIVSNWGEGLQSETLFTPNDCWALRRGLLHEAQQNSPNLFCRHTHNSLRPAESLCVPMMAQGEIMGLLYLCSQKEGELSEAKHQLARTVSEHLSLALANLKLRETLHNQSIRDPLTGLFNRRYMEESLQQALHRASRGEYTLGIVMVDVDHFKKYNDTWGHEAGDIVLRELAHFLQNSIRASDIACRYGGEELTLIFPGMNLEETRKRAEQICQDVRQLNLHYHNQPLGTITISLGIACFPEHGQIGETLIQRADAALYRAKSEGRDRVVG</sequence>
<dbReference type="SMART" id="SM00091">
    <property type="entry name" value="PAS"/>
    <property type="match status" value="4"/>
</dbReference>
<dbReference type="PANTHER" id="PTHR44757">
    <property type="entry name" value="DIGUANYLATE CYCLASE DGCP"/>
    <property type="match status" value="1"/>
</dbReference>
<evidence type="ECO:0000259" key="5">
    <source>
        <dbReference type="PROSITE" id="PS50887"/>
    </source>
</evidence>
<dbReference type="Pfam" id="PF00571">
    <property type="entry name" value="CBS"/>
    <property type="match status" value="4"/>
</dbReference>
<dbReference type="CDD" id="cd00130">
    <property type="entry name" value="PAS"/>
    <property type="match status" value="4"/>
</dbReference>